<proteinExistence type="inferred from homology"/>
<dbReference type="EMBL" id="RKIT01000002">
    <property type="protein sequence ID" value="RSC19249.1"/>
    <property type="molecule type" value="Genomic_DNA"/>
</dbReference>
<dbReference type="Pfam" id="PF02308">
    <property type="entry name" value="MgtC"/>
    <property type="match status" value="1"/>
</dbReference>
<organism evidence="9">
    <name type="scientific">Citrobacter koseri</name>
    <name type="common">Citrobacter diversus</name>
    <dbReference type="NCBI Taxonomy" id="545"/>
    <lineage>
        <taxon>Bacteria</taxon>
        <taxon>Pseudomonadati</taxon>
        <taxon>Pseudomonadota</taxon>
        <taxon>Gammaproteobacteria</taxon>
        <taxon>Enterobacterales</taxon>
        <taxon>Enterobacteriaceae</taxon>
        <taxon>Citrobacter</taxon>
    </lineage>
</organism>
<dbReference type="PRINTS" id="PR01837">
    <property type="entry name" value="MGTCSAPBPROT"/>
</dbReference>
<dbReference type="GO" id="GO:0005886">
    <property type="term" value="C:plasma membrane"/>
    <property type="evidence" value="ECO:0007669"/>
    <property type="project" value="UniProtKB-SubCell"/>
</dbReference>
<keyword evidence="7" id="KW-0997">Cell inner membrane</keyword>
<protein>
    <recommendedName>
        <fullName evidence="7">Protein MgtC</fullName>
    </recommendedName>
</protein>
<feature type="transmembrane region" description="Helical" evidence="7">
    <location>
        <begin position="15"/>
        <end position="34"/>
    </location>
</feature>
<feature type="transmembrane region" description="Helical" evidence="7">
    <location>
        <begin position="43"/>
        <end position="63"/>
    </location>
</feature>
<evidence type="ECO:0000259" key="8">
    <source>
        <dbReference type="Pfam" id="PF02308"/>
    </source>
</evidence>
<evidence type="ECO:0000256" key="2">
    <source>
        <dbReference type="ARBA" id="ARBA00009298"/>
    </source>
</evidence>
<dbReference type="PATRIC" id="fig|545.11.peg.930"/>
<dbReference type="Proteomes" id="UP000807555">
    <property type="component" value="Unassembled WGS sequence"/>
</dbReference>
<reference evidence="9" key="1">
    <citation type="submission" date="2014-06" db="EMBL/GenBank/DDBJ databases">
        <authorList>
            <person name="Urmite Genomes Urmite Genomes"/>
        </authorList>
    </citation>
    <scope>NUCLEOTIDE SEQUENCE</scope>
</reference>
<dbReference type="PANTHER" id="PTHR33778:SF1">
    <property type="entry name" value="MAGNESIUM TRANSPORTER YHID-RELATED"/>
    <property type="match status" value="1"/>
</dbReference>
<feature type="transmembrane region" description="Helical" evidence="7">
    <location>
        <begin position="107"/>
        <end position="124"/>
    </location>
</feature>
<gene>
    <name evidence="9" type="ORF">BN1086_02499</name>
    <name evidence="11" type="ORF">EGS84_21050</name>
    <name evidence="10" type="ORF">I5687_09890</name>
</gene>
<dbReference type="Proteomes" id="UP000282299">
    <property type="component" value="Unassembled WGS sequence"/>
</dbReference>
<comment type="similarity">
    <text evidence="2 7">Belongs to the MgtC/SapB family.</text>
</comment>
<feature type="domain" description="MgtC/SapB/SrpB/YhiD N-terminal" evidence="8">
    <location>
        <begin position="22"/>
        <end position="147"/>
    </location>
</feature>
<dbReference type="PANTHER" id="PTHR33778">
    <property type="entry name" value="PROTEIN MGTC"/>
    <property type="match status" value="1"/>
</dbReference>
<evidence type="ECO:0000256" key="5">
    <source>
        <dbReference type="ARBA" id="ARBA00022989"/>
    </source>
</evidence>
<accession>A0A078LK83</accession>
<dbReference type="EMBL" id="JADVNV010000003">
    <property type="protein sequence ID" value="MBJ9868257.1"/>
    <property type="molecule type" value="Genomic_DNA"/>
</dbReference>
<evidence type="ECO:0000256" key="6">
    <source>
        <dbReference type="ARBA" id="ARBA00023136"/>
    </source>
</evidence>
<keyword evidence="5 7" id="KW-1133">Transmembrane helix</keyword>
<dbReference type="InterPro" id="IPR049177">
    <property type="entry name" value="MgtC_SapB_SrpB_YhiD_N"/>
</dbReference>
<dbReference type="RefSeq" id="WP_047458375.1">
    <property type="nucleotide sequence ID" value="NZ_ABTEQQ020000001.1"/>
</dbReference>
<sequence length="237" mass="25518">MNTLALILSGEGEPILITLCKICVAFFLGGIIGLERESKGKPVGFKTCVIISVASCALTIVSIQSAEYYAEISMNIRSDPMRLAAQIISGVGFLGAGVILHRHDDAISGLTTAAIVWASAGIGITSGAGFYLHALLATGLFLLAIKLSYFVIFLQTKNQLPGKVKIRIILDEKSGLQTLVESINQQKSIIETITIRDVKKGKIEVNLKVVIRKKITLPELYSNLSTLEHVCAIALEH</sequence>
<name>A0A078LK83_CITKO</name>
<evidence type="ECO:0000313" key="11">
    <source>
        <dbReference type="EMBL" id="RSC19249.1"/>
    </source>
</evidence>
<evidence type="ECO:0000313" key="10">
    <source>
        <dbReference type="EMBL" id="MBJ9868257.1"/>
    </source>
</evidence>
<evidence type="ECO:0000313" key="12">
    <source>
        <dbReference type="Proteomes" id="UP000282299"/>
    </source>
</evidence>
<keyword evidence="3" id="KW-1003">Cell membrane</keyword>
<feature type="transmembrane region" description="Helical" evidence="7">
    <location>
        <begin position="83"/>
        <end position="100"/>
    </location>
</feature>
<evidence type="ECO:0000313" key="9">
    <source>
        <dbReference type="EMBL" id="CDZ84348.1"/>
    </source>
</evidence>
<keyword evidence="4 7" id="KW-0812">Transmembrane</keyword>
<comment type="subcellular location">
    <subcellularLocation>
        <location evidence="7">Cell inner membrane</location>
        <topology evidence="7">Multi-pass membrane protein</topology>
    </subcellularLocation>
    <subcellularLocation>
        <location evidence="1">Cell membrane</location>
        <topology evidence="1">Multi-pass membrane protein</topology>
    </subcellularLocation>
</comment>
<evidence type="ECO:0000256" key="1">
    <source>
        <dbReference type="ARBA" id="ARBA00004651"/>
    </source>
</evidence>
<feature type="transmembrane region" description="Helical" evidence="7">
    <location>
        <begin position="130"/>
        <end position="154"/>
    </location>
</feature>
<dbReference type="AlphaFoldDB" id="A0A078LK83"/>
<dbReference type="EMBL" id="LK931336">
    <property type="protein sequence ID" value="CDZ84348.1"/>
    <property type="molecule type" value="Genomic_DNA"/>
</dbReference>
<reference evidence="10" key="4">
    <citation type="submission" date="2020-11" db="EMBL/GenBank/DDBJ databases">
        <title>Enhanced detection system for hospital associated transmission using whole genome sequencing surveillance.</title>
        <authorList>
            <person name="Harrison L.H."/>
            <person name="Van Tyne D."/>
            <person name="Marsh J.W."/>
            <person name="Griffith M.P."/>
            <person name="Snyder D.J."/>
            <person name="Cooper V.S."/>
            <person name="Mustapha M."/>
        </authorList>
    </citation>
    <scope>NUCLEOTIDE SEQUENCE</scope>
    <source>
        <strain evidence="10">CB00014</strain>
    </source>
</reference>
<dbReference type="InterPro" id="IPR003416">
    <property type="entry name" value="MgtC/SapB/SrpB/YhiD_fam"/>
</dbReference>
<reference evidence="11" key="3">
    <citation type="submission" date="2018-10" db="EMBL/GenBank/DDBJ databases">
        <title>FDA dAtabase for Regulatory Grade micrObial Sequences (FDA-ARGOS): Supporting development and validation of Infectious Disease Dx tests.</title>
        <authorList>
            <person name="Campos J."/>
            <person name="Goldberg B."/>
            <person name="Tallon L.J."/>
            <person name="Sadzewicz L."/>
            <person name="Zhao X."/>
            <person name="Vavikolanu K."/>
            <person name="Mehta A."/>
            <person name="Aluvathingal J."/>
            <person name="Nadendla S."/>
            <person name="Geyer C."/>
            <person name="Nandy P."/>
            <person name="Yan Y."/>
            <person name="Sichtig H."/>
        </authorList>
    </citation>
    <scope>NUCLEOTIDE SEQUENCE</scope>
    <source>
        <strain evidence="11">FDAARGOS_526</strain>
    </source>
</reference>
<evidence type="ECO:0000256" key="7">
    <source>
        <dbReference type="RuleBase" id="RU365041"/>
    </source>
</evidence>
<evidence type="ECO:0000256" key="4">
    <source>
        <dbReference type="ARBA" id="ARBA00022692"/>
    </source>
</evidence>
<evidence type="ECO:0000256" key="3">
    <source>
        <dbReference type="ARBA" id="ARBA00022475"/>
    </source>
</evidence>
<reference evidence="12" key="2">
    <citation type="submission" date="2018-10" db="EMBL/GenBank/DDBJ databases">
        <title>FDA dAtabase for Regulatory Grade micrObial Sequences (FDA-ARGOS): Supporting development and validation of Infectious Disease Dx tests.</title>
        <authorList>
            <person name="Goldberg B."/>
            <person name="Campos J."/>
            <person name="Tallon L."/>
            <person name="Sadzewicz L."/>
            <person name="Zhao X."/>
            <person name="Vavikolanu K."/>
            <person name="Mehta A."/>
            <person name="Aluvathingal J."/>
            <person name="Nadendla S."/>
            <person name="Geyer C."/>
            <person name="Nandy P."/>
            <person name="Yan Y."/>
            <person name="Sichtig H."/>
        </authorList>
    </citation>
    <scope>NUCLEOTIDE SEQUENCE [LARGE SCALE GENOMIC DNA]</scope>
    <source>
        <strain evidence="12">FDAARGOS_526</strain>
    </source>
</reference>
<keyword evidence="6 7" id="KW-0472">Membrane</keyword>